<feature type="signal peptide" evidence="1">
    <location>
        <begin position="1"/>
        <end position="24"/>
    </location>
</feature>
<reference evidence="2 3" key="1">
    <citation type="submission" date="2019-07" db="EMBL/GenBank/DDBJ databases">
        <title>Shewanella sp. YLB-06 whole genomic sequence.</title>
        <authorList>
            <person name="Yu L."/>
        </authorList>
    </citation>
    <scope>NUCLEOTIDE SEQUENCE [LARGE SCALE GENOMIC DNA]</scope>
    <source>
        <strain evidence="2 3">YLB-06</strain>
    </source>
</reference>
<protein>
    <submittedName>
        <fullName evidence="2">Outer membrane beta-barrel protein</fullName>
    </submittedName>
</protein>
<dbReference type="SUPFAM" id="SSF56925">
    <property type="entry name" value="OMPA-like"/>
    <property type="match status" value="1"/>
</dbReference>
<accession>A0ABX5WXG4</accession>
<feature type="chain" id="PRO_5046444262" evidence="1">
    <location>
        <begin position="25"/>
        <end position="229"/>
    </location>
</feature>
<dbReference type="Proteomes" id="UP000315947">
    <property type="component" value="Chromosome"/>
</dbReference>
<dbReference type="RefSeq" id="WP_144046158.1">
    <property type="nucleotide sequence ID" value="NZ_CP041614.1"/>
</dbReference>
<dbReference type="InterPro" id="IPR011250">
    <property type="entry name" value="OMP/PagP_B-barrel"/>
</dbReference>
<evidence type="ECO:0000313" key="3">
    <source>
        <dbReference type="Proteomes" id="UP000315947"/>
    </source>
</evidence>
<name>A0ABX5WXG4_9GAMM</name>
<gene>
    <name evidence="2" type="ORF">FM037_11740</name>
</gene>
<dbReference type="EMBL" id="CP041614">
    <property type="protein sequence ID" value="QDO83787.1"/>
    <property type="molecule type" value="Genomic_DNA"/>
</dbReference>
<evidence type="ECO:0000256" key="1">
    <source>
        <dbReference type="SAM" id="SignalP"/>
    </source>
</evidence>
<organism evidence="2 3">
    <name type="scientific">Shewanella psychropiezotolerans</name>
    <dbReference type="NCBI Taxonomy" id="2593655"/>
    <lineage>
        <taxon>Bacteria</taxon>
        <taxon>Pseudomonadati</taxon>
        <taxon>Pseudomonadota</taxon>
        <taxon>Gammaproteobacteria</taxon>
        <taxon>Alteromonadales</taxon>
        <taxon>Shewanellaceae</taxon>
        <taxon>Shewanella</taxon>
    </lineage>
</organism>
<proteinExistence type="predicted"/>
<sequence length="229" mass="24722">MKKVLLACALTSIVAISSIATANASEFTINPMIGASHSKAGGVNSAIGLEAGYGDFLFGYTYTGNSNDFSISHSEDELNPVPFADKDYSASVYSNDKFNAHALYVGYQFDMGSGHLAVKAGVELSKFKQKAGMSSSMVIDTDGGIGRDINSVNFTSESNYEYAPMVGVGYYMNNGLNFNLHYTWQNGTRDMKNSAQGTFNGVQDSKKFANSEVANKDFSTVMFTVGYRF</sequence>
<evidence type="ECO:0000313" key="2">
    <source>
        <dbReference type="EMBL" id="QDO83787.1"/>
    </source>
</evidence>
<keyword evidence="1" id="KW-0732">Signal</keyword>
<keyword evidence="3" id="KW-1185">Reference proteome</keyword>